<organism evidence="1 2">
    <name type="scientific">Rhodovibrio sodomensis</name>
    <dbReference type="NCBI Taxonomy" id="1088"/>
    <lineage>
        <taxon>Bacteria</taxon>
        <taxon>Pseudomonadati</taxon>
        <taxon>Pseudomonadota</taxon>
        <taxon>Alphaproteobacteria</taxon>
        <taxon>Rhodospirillales</taxon>
        <taxon>Rhodovibrionaceae</taxon>
        <taxon>Rhodovibrio</taxon>
    </lineage>
</organism>
<reference evidence="1 2" key="1">
    <citation type="journal article" date="2020" name="Microorganisms">
        <title>Osmotic Adaptation and Compatible Solute Biosynthesis of Phototrophic Bacteria as Revealed from Genome Analyses.</title>
        <authorList>
            <person name="Imhoff J.F."/>
            <person name="Rahn T."/>
            <person name="Kunzel S."/>
            <person name="Keller A."/>
            <person name="Neulinger S.C."/>
        </authorList>
    </citation>
    <scope>NUCLEOTIDE SEQUENCE [LARGE SCALE GENOMIC DNA]</scope>
    <source>
        <strain evidence="1 2">DSM 9895</strain>
    </source>
</reference>
<gene>
    <name evidence="1" type="ORF">CKO28_12400</name>
</gene>
<evidence type="ECO:0000313" key="2">
    <source>
        <dbReference type="Proteomes" id="UP001296873"/>
    </source>
</evidence>
<dbReference type="Proteomes" id="UP001296873">
    <property type="component" value="Unassembled WGS sequence"/>
</dbReference>
<dbReference type="EMBL" id="NRRL01000031">
    <property type="protein sequence ID" value="MBK1668832.1"/>
    <property type="molecule type" value="Genomic_DNA"/>
</dbReference>
<comment type="caution">
    <text evidence="1">The sequence shown here is derived from an EMBL/GenBank/DDBJ whole genome shotgun (WGS) entry which is preliminary data.</text>
</comment>
<accession>A0ABS1DEE1</accession>
<name>A0ABS1DEE1_9PROT</name>
<sequence>MALVTAACFAGPVRAQERYADHVIDSFEKDVLRAFDPVRRVPADRVRVRDIQQTERQSGTVVKMRSVDDLVCLKLKPGTGREEACVLAADLSPCVCDYEVADIPAKQSQQGGLAGVVMPNGGSCSCK</sequence>
<evidence type="ECO:0000313" key="1">
    <source>
        <dbReference type="EMBL" id="MBK1668832.1"/>
    </source>
</evidence>
<proteinExistence type="predicted"/>
<protein>
    <submittedName>
        <fullName evidence="1">Uncharacterized protein</fullName>
    </submittedName>
</protein>
<keyword evidence="2" id="KW-1185">Reference proteome</keyword>